<dbReference type="GO" id="GO:0003676">
    <property type="term" value="F:nucleic acid binding"/>
    <property type="evidence" value="ECO:0007669"/>
    <property type="project" value="InterPro"/>
</dbReference>
<dbReference type="InterPro" id="IPR012337">
    <property type="entry name" value="RNaseH-like_sf"/>
</dbReference>
<keyword evidence="10" id="KW-1185">Reference proteome</keyword>
<name>A0AAD9V8K5_ACRCE</name>
<evidence type="ECO:0000256" key="2">
    <source>
        <dbReference type="ARBA" id="ARBA00022722"/>
    </source>
</evidence>
<evidence type="ECO:0000256" key="4">
    <source>
        <dbReference type="ARBA" id="ARBA00022801"/>
    </source>
</evidence>
<evidence type="ECO:0000256" key="7">
    <source>
        <dbReference type="SAM" id="MobiDB-lite"/>
    </source>
</evidence>
<accession>A0AAD9V8K5</accession>
<dbReference type="PANTHER" id="PTHR13058:SF19">
    <property type="entry name" value="LD40940P"/>
    <property type="match status" value="1"/>
</dbReference>
<dbReference type="GO" id="GO:0005737">
    <property type="term" value="C:cytoplasm"/>
    <property type="evidence" value="ECO:0007669"/>
    <property type="project" value="TreeGrafter"/>
</dbReference>
<dbReference type="GO" id="GO:0006308">
    <property type="term" value="P:DNA catabolic process"/>
    <property type="evidence" value="ECO:0007669"/>
    <property type="project" value="TreeGrafter"/>
</dbReference>
<feature type="compositionally biased region" description="Basic and acidic residues" evidence="7">
    <location>
        <begin position="207"/>
        <end position="220"/>
    </location>
</feature>
<dbReference type="PANTHER" id="PTHR13058">
    <property type="entry name" value="THREE PRIME REPAIR EXONUCLEASE 1, 2"/>
    <property type="match status" value="1"/>
</dbReference>
<comment type="caution">
    <text evidence="9">The sequence shown here is derived from an EMBL/GenBank/DDBJ whole genome shotgun (WGS) entry which is preliminary data.</text>
</comment>
<dbReference type="Proteomes" id="UP001249851">
    <property type="component" value="Unassembled WGS sequence"/>
</dbReference>
<sequence length="1144" mass="127825">METPSSSTCSSEIFTQSDTVEQDEKEQEMQSKDEVFSSTPSDNNLDTFVELHHPNEEQSTATPPVGSECSDCERLAKRNRVLKNQLITAKVKLKSSRLEVKKLKKHAKENRAALEVDPPANIVEENWDDKEDENDGGDSQHETTEEEPDFSSDGTYEPDTENDTASEQEEDANFSGNRHKVAHAAGKENDPSHALTKCRLERKRKVADKMRSLRASKDTNAEPPAKQKSTGRDEKPTDSQSHITRSKANCQKNKTNFHEPTSTVPLAGYRICDLGKLQKDLDKCQFCGQGPLSLFNVMAEKKFGISSTFAIQCSICSQTNHISTSKQHRAGSRGPKAFDANSRVALAALDNGIGFSHVNSILTALDMPNMTRKTYKENGGTVDTDGLLPLSVSYDMGWSKRGRAHNSLTGHGAVMGSLTGKALDFTTRNKFCRTCQSASQTGGNPKPHDCRVNHQTSSKSMEPLGAVELFKRAPVQSNNPAKYAVFIGDDDCSTLSKIREEVVYHVEKCYSVAQNTGNTDGLQKAIRLIVPHAFGNHEHCLESWCGYKQDPTRYKHRDLPFGKDLVGESLKRSLEEVFEIYISENVIKKLAHNASSQRNESLNSTIGSKNPKIRFYGGSESADQRVACSVAQKNLGKQYLLNVLQSANINPGCTMTSQVSKMDYERKQDQLRKQNKDFKKKRKQLRNVRSSKDSRLESRDGTVYESGSTLSLDPEVINAASIQKAEIYQFEQQVPQFCFRKARRYQTFNPGFEYNFVIYDTETNCGGKKAELVELSAFCHGTGDSFTKFVLPQHDINIYVSNINKFHIASFGNERVLHRNGFALQTVSLPECLLSFANFLKSTSATIKNATSKPVKIFLIGHKANAFDTPLLIRSIAKCTKTEPKFKELDLLFADSLVLIRHLLKENNQLLRKTEGSIPKENLRDIYKCLFQSEFDNSHQGLADVMALDKVLFQSKLGLTTEQIVNNSNTMILSTVQEDVQYLDKAHERLLTFNNRLYDDSDNSIIKKSLAKKLADSGLSFSDLRKLYSSTGPRGVAALLAIPPSTSKGKSPREYVEDIYQMYIESQAKGQLGVAMQELSDMNPLPMNRMLERQSKEEAIAKRTERKGKTVKDVPPTTAGNLNKIQKESFNPVMVSHIALTVLF</sequence>
<evidence type="ECO:0000256" key="5">
    <source>
        <dbReference type="ARBA" id="ARBA00022839"/>
    </source>
</evidence>
<feature type="compositionally biased region" description="Polar residues" evidence="7">
    <location>
        <begin position="36"/>
        <end position="46"/>
    </location>
</feature>
<keyword evidence="5" id="KW-0269">Exonuclease</keyword>
<dbReference type="InterPro" id="IPR036397">
    <property type="entry name" value="RNaseH_sf"/>
</dbReference>
<dbReference type="Gene3D" id="3.30.420.10">
    <property type="entry name" value="Ribonuclease H-like superfamily/Ribonuclease H"/>
    <property type="match status" value="1"/>
</dbReference>
<evidence type="ECO:0000313" key="10">
    <source>
        <dbReference type="Proteomes" id="UP001249851"/>
    </source>
</evidence>
<feature type="compositionally biased region" description="Basic and acidic residues" evidence="7">
    <location>
        <begin position="690"/>
        <end position="702"/>
    </location>
</feature>
<feature type="domain" description="Mutator-like transposase" evidence="8">
    <location>
        <begin position="380"/>
        <end position="508"/>
    </location>
</feature>
<evidence type="ECO:0000256" key="6">
    <source>
        <dbReference type="ARBA" id="ARBA00022842"/>
    </source>
</evidence>
<feature type="compositionally biased region" description="Polar residues" evidence="7">
    <location>
        <begin position="1"/>
        <end position="19"/>
    </location>
</feature>
<protein>
    <recommendedName>
        <fullName evidence="8">Mutator-like transposase domain-containing protein</fullName>
    </recommendedName>
</protein>
<feature type="region of interest" description="Disordered" evidence="7">
    <location>
        <begin position="437"/>
        <end position="456"/>
    </location>
</feature>
<feature type="compositionally biased region" description="Polar residues" evidence="7">
    <location>
        <begin position="238"/>
        <end position="256"/>
    </location>
</feature>
<feature type="domain" description="Mutator-like transposase" evidence="8">
    <location>
        <begin position="268"/>
        <end position="378"/>
    </location>
</feature>
<dbReference type="SUPFAM" id="SSF53098">
    <property type="entry name" value="Ribonuclease H-like"/>
    <property type="match status" value="1"/>
</dbReference>
<reference evidence="9" key="2">
    <citation type="journal article" date="2023" name="Science">
        <title>Genomic signatures of disease resistance in endangered staghorn corals.</title>
        <authorList>
            <person name="Vollmer S.V."/>
            <person name="Selwyn J.D."/>
            <person name="Despard B.A."/>
            <person name="Roesel C.L."/>
        </authorList>
    </citation>
    <scope>NUCLEOTIDE SEQUENCE</scope>
    <source>
        <strain evidence="9">K2</strain>
    </source>
</reference>
<feature type="compositionally biased region" description="Basic and acidic residues" evidence="7">
    <location>
        <begin position="662"/>
        <end position="677"/>
    </location>
</feature>
<dbReference type="GO" id="GO:0008296">
    <property type="term" value="F:3'-5'-DNA exonuclease activity"/>
    <property type="evidence" value="ECO:0007669"/>
    <property type="project" value="TreeGrafter"/>
</dbReference>
<feature type="region of interest" description="Disordered" evidence="7">
    <location>
        <begin position="101"/>
        <end position="256"/>
    </location>
</feature>
<feature type="region of interest" description="Disordered" evidence="7">
    <location>
        <begin position="660"/>
        <end position="707"/>
    </location>
</feature>
<dbReference type="EMBL" id="JARQWQ010000020">
    <property type="protein sequence ID" value="KAK2565308.1"/>
    <property type="molecule type" value="Genomic_DNA"/>
</dbReference>
<keyword evidence="4" id="KW-0378">Hydrolase</keyword>
<feature type="region of interest" description="Disordered" evidence="7">
    <location>
        <begin position="1"/>
        <end position="47"/>
    </location>
</feature>
<dbReference type="Pfam" id="PF20700">
    <property type="entry name" value="Mutator"/>
    <property type="match status" value="2"/>
</dbReference>
<evidence type="ECO:0000256" key="1">
    <source>
        <dbReference type="ARBA" id="ARBA00001946"/>
    </source>
</evidence>
<keyword evidence="3" id="KW-0479">Metal-binding</keyword>
<proteinExistence type="predicted"/>
<comment type="cofactor">
    <cofactor evidence="1">
        <name>Mg(2+)</name>
        <dbReference type="ChEBI" id="CHEBI:18420"/>
    </cofactor>
</comment>
<dbReference type="AlphaFoldDB" id="A0AAD9V8K5"/>
<feature type="compositionally biased region" description="Acidic residues" evidence="7">
    <location>
        <begin position="144"/>
        <end position="172"/>
    </location>
</feature>
<keyword evidence="6" id="KW-0460">Magnesium</keyword>
<evidence type="ECO:0000259" key="8">
    <source>
        <dbReference type="Pfam" id="PF20700"/>
    </source>
</evidence>
<feature type="compositionally biased region" description="Acidic residues" evidence="7">
    <location>
        <begin position="125"/>
        <end position="136"/>
    </location>
</feature>
<evidence type="ECO:0000313" key="9">
    <source>
        <dbReference type="EMBL" id="KAK2565308.1"/>
    </source>
</evidence>
<keyword evidence="2" id="KW-0540">Nuclease</keyword>
<organism evidence="9 10">
    <name type="scientific">Acropora cervicornis</name>
    <name type="common">Staghorn coral</name>
    <dbReference type="NCBI Taxonomy" id="6130"/>
    <lineage>
        <taxon>Eukaryota</taxon>
        <taxon>Metazoa</taxon>
        <taxon>Cnidaria</taxon>
        <taxon>Anthozoa</taxon>
        <taxon>Hexacorallia</taxon>
        <taxon>Scleractinia</taxon>
        <taxon>Astrocoeniina</taxon>
        <taxon>Acroporidae</taxon>
        <taxon>Acropora</taxon>
    </lineage>
</organism>
<dbReference type="InterPro" id="IPR049012">
    <property type="entry name" value="Mutator_transp_dom"/>
</dbReference>
<reference evidence="9" key="1">
    <citation type="journal article" date="2023" name="G3 (Bethesda)">
        <title>Whole genome assembly and annotation of the endangered Caribbean coral Acropora cervicornis.</title>
        <authorList>
            <person name="Selwyn J.D."/>
            <person name="Vollmer S.V."/>
        </authorList>
    </citation>
    <scope>NUCLEOTIDE SEQUENCE</scope>
    <source>
        <strain evidence="9">K2</strain>
    </source>
</reference>
<evidence type="ECO:0000256" key="3">
    <source>
        <dbReference type="ARBA" id="ARBA00022723"/>
    </source>
</evidence>
<dbReference type="GO" id="GO:0046872">
    <property type="term" value="F:metal ion binding"/>
    <property type="evidence" value="ECO:0007669"/>
    <property type="project" value="UniProtKB-KW"/>
</dbReference>
<dbReference type="InterPro" id="IPR040393">
    <property type="entry name" value="TREX1/2"/>
</dbReference>
<gene>
    <name evidence="9" type="ORF">P5673_011270</name>
</gene>